<dbReference type="InterPro" id="IPR015797">
    <property type="entry name" value="NUDIX_hydrolase-like_dom_sf"/>
</dbReference>
<reference evidence="6 7" key="1">
    <citation type="submission" date="2019-07" db="EMBL/GenBank/DDBJ databases">
        <title>R&amp;d 2014.</title>
        <authorList>
            <person name="Klenk H.-P."/>
        </authorList>
    </citation>
    <scope>NUCLEOTIDE SEQUENCE [LARGE SCALE GENOMIC DNA]</scope>
    <source>
        <strain evidence="6 7">DSM 43868</strain>
    </source>
</reference>
<comment type="cofactor">
    <cofactor evidence="1">
        <name>Mg(2+)</name>
        <dbReference type="ChEBI" id="CHEBI:18420"/>
    </cofactor>
</comment>
<protein>
    <submittedName>
        <fullName evidence="6">ADP-ribose pyrophosphatase YjhB (NUDIX family)</fullName>
    </submittedName>
</protein>
<comment type="similarity">
    <text evidence="2 4">Belongs to the Nudix hydrolase family.</text>
</comment>
<dbReference type="EMBL" id="VLKE01000001">
    <property type="protein sequence ID" value="TWH65168.1"/>
    <property type="molecule type" value="Genomic_DNA"/>
</dbReference>
<dbReference type="PRINTS" id="PR00502">
    <property type="entry name" value="NUDIXFAMILY"/>
</dbReference>
<dbReference type="InterPro" id="IPR020476">
    <property type="entry name" value="Nudix_hydrolase"/>
</dbReference>
<organism evidence="6 7">
    <name type="scientific">Micromonospora olivasterospora</name>
    <dbReference type="NCBI Taxonomy" id="1880"/>
    <lineage>
        <taxon>Bacteria</taxon>
        <taxon>Bacillati</taxon>
        <taxon>Actinomycetota</taxon>
        <taxon>Actinomycetes</taxon>
        <taxon>Micromonosporales</taxon>
        <taxon>Micromonosporaceae</taxon>
        <taxon>Micromonospora</taxon>
    </lineage>
</organism>
<dbReference type="SUPFAM" id="SSF55811">
    <property type="entry name" value="Nudix"/>
    <property type="match status" value="1"/>
</dbReference>
<dbReference type="InterPro" id="IPR020084">
    <property type="entry name" value="NUDIX_hydrolase_CS"/>
</dbReference>
<dbReference type="AlphaFoldDB" id="A0A562I386"/>
<comment type="caution">
    <text evidence="6">The sequence shown here is derived from an EMBL/GenBank/DDBJ whole genome shotgun (WGS) entry which is preliminary data.</text>
</comment>
<dbReference type="RefSeq" id="WP_145772563.1">
    <property type="nucleotide sequence ID" value="NZ_BAAATQ010000186.1"/>
</dbReference>
<evidence type="ECO:0000256" key="4">
    <source>
        <dbReference type="RuleBase" id="RU003476"/>
    </source>
</evidence>
<evidence type="ECO:0000259" key="5">
    <source>
        <dbReference type="PROSITE" id="PS51462"/>
    </source>
</evidence>
<sequence length="151" mass="16730">MIRHFTSSAIVFNSAGKVLLVHHNKIGLWLYPGGHVDPNEDPAEAALREVVEETGIEAQILAPQRFAHPAVRSIPTPFAIIEMDIEDRKDGLHRHIDFVYICRTTSDTLDAQLEEVSNVAWFDIADIAELPTPKELPSLIAEASRATAQLV</sequence>
<dbReference type="CDD" id="cd03674">
    <property type="entry name" value="NUDIX_Hydrolase"/>
    <property type="match status" value="1"/>
</dbReference>
<dbReference type="PROSITE" id="PS51462">
    <property type="entry name" value="NUDIX"/>
    <property type="match status" value="1"/>
</dbReference>
<evidence type="ECO:0000313" key="6">
    <source>
        <dbReference type="EMBL" id="TWH65168.1"/>
    </source>
</evidence>
<dbReference type="Gene3D" id="3.90.79.10">
    <property type="entry name" value="Nucleoside Triphosphate Pyrophosphohydrolase"/>
    <property type="match status" value="1"/>
</dbReference>
<proteinExistence type="inferred from homology"/>
<dbReference type="InterPro" id="IPR000086">
    <property type="entry name" value="NUDIX_hydrolase_dom"/>
</dbReference>
<dbReference type="Proteomes" id="UP000319825">
    <property type="component" value="Unassembled WGS sequence"/>
</dbReference>
<gene>
    <name evidence="6" type="ORF">JD77_00103</name>
</gene>
<accession>A0A562I386</accession>
<keyword evidence="7" id="KW-1185">Reference proteome</keyword>
<keyword evidence="3 4" id="KW-0378">Hydrolase</keyword>
<evidence type="ECO:0000256" key="1">
    <source>
        <dbReference type="ARBA" id="ARBA00001946"/>
    </source>
</evidence>
<name>A0A562I386_MICOL</name>
<dbReference type="Pfam" id="PF00293">
    <property type="entry name" value="NUDIX"/>
    <property type="match status" value="1"/>
</dbReference>
<feature type="domain" description="Nudix hydrolase" evidence="5">
    <location>
        <begin position="2"/>
        <end position="144"/>
    </location>
</feature>
<dbReference type="OrthoDB" id="9764897at2"/>
<dbReference type="PANTHER" id="PTHR43046">
    <property type="entry name" value="GDP-MANNOSE MANNOSYL HYDROLASE"/>
    <property type="match status" value="1"/>
</dbReference>
<evidence type="ECO:0000313" key="7">
    <source>
        <dbReference type="Proteomes" id="UP000319825"/>
    </source>
</evidence>
<evidence type="ECO:0000256" key="2">
    <source>
        <dbReference type="ARBA" id="ARBA00005582"/>
    </source>
</evidence>
<dbReference type="PROSITE" id="PS00893">
    <property type="entry name" value="NUDIX_BOX"/>
    <property type="match status" value="1"/>
</dbReference>
<dbReference type="GO" id="GO:0016787">
    <property type="term" value="F:hydrolase activity"/>
    <property type="evidence" value="ECO:0007669"/>
    <property type="project" value="UniProtKB-KW"/>
</dbReference>
<evidence type="ECO:0000256" key="3">
    <source>
        <dbReference type="ARBA" id="ARBA00022801"/>
    </source>
</evidence>
<dbReference type="PANTHER" id="PTHR43046:SF14">
    <property type="entry name" value="MUTT_NUDIX FAMILY PROTEIN"/>
    <property type="match status" value="1"/>
</dbReference>